<dbReference type="Proteomes" id="UP000268093">
    <property type="component" value="Unassembled WGS sequence"/>
</dbReference>
<evidence type="ECO:0000256" key="1">
    <source>
        <dbReference type="SAM" id="MobiDB-lite"/>
    </source>
</evidence>
<dbReference type="EMBL" id="RBNI01014075">
    <property type="protein sequence ID" value="RUP23723.1"/>
    <property type="molecule type" value="Genomic_DNA"/>
</dbReference>
<evidence type="ECO:0000313" key="2">
    <source>
        <dbReference type="EMBL" id="RUP23723.1"/>
    </source>
</evidence>
<protein>
    <submittedName>
        <fullName evidence="2">Uncharacterized protein</fullName>
    </submittedName>
</protein>
<reference evidence="2 3" key="1">
    <citation type="journal article" date="2018" name="New Phytol.">
        <title>Phylogenomics of Endogonaceae and evolution of mycorrhizas within Mucoromycota.</title>
        <authorList>
            <person name="Chang Y."/>
            <person name="Desiro A."/>
            <person name="Na H."/>
            <person name="Sandor L."/>
            <person name="Lipzen A."/>
            <person name="Clum A."/>
            <person name="Barry K."/>
            <person name="Grigoriev I.V."/>
            <person name="Martin F.M."/>
            <person name="Stajich J.E."/>
            <person name="Smith M.E."/>
            <person name="Bonito G."/>
            <person name="Spatafora J.W."/>
        </authorList>
    </citation>
    <scope>NUCLEOTIDE SEQUENCE [LARGE SCALE GENOMIC DNA]</scope>
    <source>
        <strain evidence="2 3">GMNB39</strain>
    </source>
</reference>
<dbReference type="OrthoDB" id="17255at2759"/>
<organism evidence="2 3">
    <name type="scientific">Jimgerdemannia flammicorona</name>
    <dbReference type="NCBI Taxonomy" id="994334"/>
    <lineage>
        <taxon>Eukaryota</taxon>
        <taxon>Fungi</taxon>
        <taxon>Fungi incertae sedis</taxon>
        <taxon>Mucoromycota</taxon>
        <taxon>Mucoromycotina</taxon>
        <taxon>Endogonomycetes</taxon>
        <taxon>Endogonales</taxon>
        <taxon>Endogonaceae</taxon>
        <taxon>Jimgerdemannia</taxon>
    </lineage>
</organism>
<evidence type="ECO:0000313" key="3">
    <source>
        <dbReference type="Proteomes" id="UP000268093"/>
    </source>
</evidence>
<sequence length="222" mass="24544">MVITTKTTTITGVQTPPSPSRRHRIGLIIRTLCAPADPRDPLGVHGRDSCVHGLRGKSQGAKQHTARGAWEVPMARFRNNLTIRGTERWAEDAWFIVRSGGRASTIALHVVDLCVHTNLLRHRHRIGTVTFFRTFPISHCIMMGIDQGTGEKDAWASPGPLDTLRNHHSILGEAQGPREGYFCLGALPLQAGTVRVGTRWSCLRPCRGCFKEGESVLRSEKL</sequence>
<gene>
    <name evidence="2" type="ORF">BC936DRAFT_138976</name>
</gene>
<feature type="region of interest" description="Disordered" evidence="1">
    <location>
        <begin position="1"/>
        <end position="21"/>
    </location>
</feature>
<proteinExistence type="predicted"/>
<comment type="caution">
    <text evidence="2">The sequence shown here is derived from an EMBL/GenBank/DDBJ whole genome shotgun (WGS) entry which is preliminary data.</text>
</comment>
<accession>A0A433BBN6</accession>
<dbReference type="AlphaFoldDB" id="A0A433BBN6"/>
<name>A0A433BBN6_9FUNG</name>
<feature type="compositionally biased region" description="Low complexity" evidence="1">
    <location>
        <begin position="1"/>
        <end position="11"/>
    </location>
</feature>
<keyword evidence="3" id="KW-1185">Reference proteome</keyword>